<feature type="compositionally biased region" description="Basic residues" evidence="1">
    <location>
        <begin position="260"/>
        <end position="270"/>
    </location>
</feature>
<feature type="region of interest" description="Disordered" evidence="1">
    <location>
        <begin position="218"/>
        <end position="270"/>
    </location>
</feature>
<dbReference type="EMBL" id="VIIS01001590">
    <property type="protein sequence ID" value="KAF0295941.1"/>
    <property type="molecule type" value="Genomic_DNA"/>
</dbReference>
<proteinExistence type="predicted"/>
<evidence type="ECO:0000313" key="3">
    <source>
        <dbReference type="Proteomes" id="UP000440578"/>
    </source>
</evidence>
<evidence type="ECO:0000313" key="2">
    <source>
        <dbReference type="EMBL" id="KAF0295941.1"/>
    </source>
</evidence>
<dbReference type="Gene3D" id="3.30.70.1820">
    <property type="entry name" value="L1 transposable element, RRM domain"/>
    <property type="match status" value="1"/>
</dbReference>
<organism evidence="2 3">
    <name type="scientific">Amphibalanus amphitrite</name>
    <name type="common">Striped barnacle</name>
    <name type="synonym">Balanus amphitrite</name>
    <dbReference type="NCBI Taxonomy" id="1232801"/>
    <lineage>
        <taxon>Eukaryota</taxon>
        <taxon>Metazoa</taxon>
        <taxon>Ecdysozoa</taxon>
        <taxon>Arthropoda</taxon>
        <taxon>Crustacea</taxon>
        <taxon>Multicrustacea</taxon>
        <taxon>Cirripedia</taxon>
        <taxon>Thoracica</taxon>
        <taxon>Thoracicalcarea</taxon>
        <taxon>Balanomorpha</taxon>
        <taxon>Balanoidea</taxon>
        <taxon>Balanidae</taxon>
        <taxon>Amphibalaninae</taxon>
        <taxon>Amphibalanus</taxon>
    </lineage>
</organism>
<name>A0A6A4W2A0_AMPAM</name>
<dbReference type="Proteomes" id="UP000440578">
    <property type="component" value="Unassembled WGS sequence"/>
</dbReference>
<comment type="caution">
    <text evidence="2">The sequence shown here is derived from an EMBL/GenBank/DDBJ whole genome shotgun (WGS) entry which is preliminary data.</text>
</comment>
<reference evidence="2 3" key="1">
    <citation type="submission" date="2019-07" db="EMBL/GenBank/DDBJ databases">
        <title>Draft genome assembly of a fouling barnacle, Amphibalanus amphitrite (Darwin, 1854): The first reference genome for Thecostraca.</title>
        <authorList>
            <person name="Kim W."/>
        </authorList>
    </citation>
    <scope>NUCLEOTIDE SEQUENCE [LARGE SCALE GENOMIC DNA]</scope>
    <source>
        <strain evidence="2">SNU_AA5</strain>
        <tissue evidence="2">Soma without cirri and trophi</tissue>
    </source>
</reference>
<keyword evidence="3" id="KW-1185">Reference proteome</keyword>
<accession>A0A6A4W2A0</accession>
<sequence length="270" mass="29657">MECIKDPAFLTLLREEVMAPIIKSLVSEAIAERDSEIAELRQEPREVRSELNALQQYSRRSCLNISGIPESENESTDRVVRDVAAAAGVTLGPTDIDCSHRLGRQQDGKCRTIIVKMSSHSSRDALYAARKNLRSARSSAFGPEILKGIFIAENLTKANQQVMYAARQLKKRGKIHSAWTDNCRMKIRLQANGPTRVIRSLEDLREQVGDAPEFNIPAASTRLGADGDPPEPLTPAAEAGPDRDPDGYQRAGARGSARGGARRNRTGGRR</sequence>
<dbReference type="AlphaFoldDB" id="A0A6A4W2A0"/>
<gene>
    <name evidence="2" type="ORF">FJT64_006546</name>
</gene>
<protein>
    <submittedName>
        <fullName evidence="2">Uncharacterized protein</fullName>
    </submittedName>
</protein>
<evidence type="ECO:0000256" key="1">
    <source>
        <dbReference type="SAM" id="MobiDB-lite"/>
    </source>
</evidence>